<dbReference type="Proteomes" id="UP000070544">
    <property type="component" value="Unassembled WGS sequence"/>
</dbReference>
<proteinExistence type="predicted"/>
<protein>
    <submittedName>
        <fullName evidence="1">Uncharacterized protein</fullName>
    </submittedName>
</protein>
<dbReference type="AlphaFoldDB" id="A0A139A7J2"/>
<accession>A0A139A7J2</accession>
<organism evidence="1 2">
    <name type="scientific">Gonapodya prolifera (strain JEL478)</name>
    <name type="common">Monoblepharis prolifera</name>
    <dbReference type="NCBI Taxonomy" id="1344416"/>
    <lineage>
        <taxon>Eukaryota</taxon>
        <taxon>Fungi</taxon>
        <taxon>Fungi incertae sedis</taxon>
        <taxon>Chytridiomycota</taxon>
        <taxon>Chytridiomycota incertae sedis</taxon>
        <taxon>Monoblepharidomycetes</taxon>
        <taxon>Monoblepharidales</taxon>
        <taxon>Gonapodyaceae</taxon>
        <taxon>Gonapodya</taxon>
    </lineage>
</organism>
<dbReference type="EMBL" id="KQ965785">
    <property type="protein sequence ID" value="KXS12766.1"/>
    <property type="molecule type" value="Genomic_DNA"/>
</dbReference>
<name>A0A139A7J2_GONPJ</name>
<keyword evidence="2" id="KW-1185">Reference proteome</keyword>
<reference evidence="1 2" key="1">
    <citation type="journal article" date="2015" name="Genome Biol. Evol.">
        <title>Phylogenomic analyses indicate that early fungi evolved digesting cell walls of algal ancestors of land plants.</title>
        <authorList>
            <person name="Chang Y."/>
            <person name="Wang S."/>
            <person name="Sekimoto S."/>
            <person name="Aerts A.L."/>
            <person name="Choi C."/>
            <person name="Clum A."/>
            <person name="LaButti K.M."/>
            <person name="Lindquist E.A."/>
            <person name="Yee Ngan C."/>
            <person name="Ohm R.A."/>
            <person name="Salamov A.A."/>
            <person name="Grigoriev I.V."/>
            <person name="Spatafora J.W."/>
            <person name="Berbee M.L."/>
        </authorList>
    </citation>
    <scope>NUCLEOTIDE SEQUENCE [LARGE SCALE GENOMIC DNA]</scope>
    <source>
        <strain evidence="1 2">JEL478</strain>
    </source>
</reference>
<gene>
    <name evidence="1" type="ORF">M427DRAFT_59289</name>
</gene>
<evidence type="ECO:0000313" key="1">
    <source>
        <dbReference type="EMBL" id="KXS12766.1"/>
    </source>
</evidence>
<sequence>MATVAALAGWDGVGVVDWRWKWLTIQSALVAKAEGAPQLETLVQAVERLGRTITRGAFIALLPRARDLELPTWQRVRACSDWVYWLSERCVGVGCVGGEGNARIRANILLCGFELYLCVH</sequence>
<evidence type="ECO:0000313" key="2">
    <source>
        <dbReference type="Proteomes" id="UP000070544"/>
    </source>
</evidence>